<reference evidence="2 4" key="2">
    <citation type="submission" date="2019-10" db="EMBL/GenBank/DDBJ databases">
        <authorList>
            <person name="Kayansamruaj P."/>
        </authorList>
    </citation>
    <scope>NUCLEOTIDE SEQUENCE [LARGE SCALE GENOMIC DNA]</scope>
    <source>
        <strain evidence="2">SDDV_Thai_2019</strain>
    </source>
</reference>
<evidence type="ECO:0000313" key="1">
    <source>
        <dbReference type="EMBL" id="AKU37454.1"/>
    </source>
</evidence>
<dbReference type="RefSeq" id="YP_009163800.1">
    <property type="nucleotide sequence ID" value="NC_027778.1"/>
</dbReference>
<dbReference type="KEGG" id="vg:25479088"/>
<dbReference type="Proteomes" id="UP000201485">
    <property type="component" value="Segment"/>
</dbReference>
<name>A0A0K1L6G1_9VIRU</name>
<dbReference type="GeneID" id="25479088"/>
<evidence type="ECO:0000313" key="4">
    <source>
        <dbReference type="Proteomes" id="UP000510602"/>
    </source>
</evidence>
<reference evidence="1 3" key="1">
    <citation type="journal article" date="2015" name="PLoS Pathog.">
        <title>A Novel Virus Causes Scale Drop Disease in Lates calcarifer.</title>
        <authorList>
            <person name="de Groof A."/>
            <person name="Guelen L."/>
            <person name="Deijs M."/>
            <person name="van der Wal Y."/>
            <person name="Miyata M."/>
            <person name="Ng K.S."/>
            <person name="van Grinsven L."/>
            <person name="Simmelink B."/>
            <person name="Biermann Y."/>
            <person name="Grisez L."/>
            <person name="van Lent J."/>
            <person name="de Ronde A."/>
            <person name="Chang S.F."/>
            <person name="Schrier C."/>
            <person name="van der Hoek L."/>
        </authorList>
    </citation>
    <scope>NUCLEOTIDE SEQUENCE [LARGE SCALE GENOMIC DNA]</scope>
    <source>
        <strain evidence="1">C4575</strain>
    </source>
</reference>
<dbReference type="EMBL" id="KR139659">
    <property type="protein sequence ID" value="AKU37454.1"/>
    <property type="molecule type" value="Genomic_DNA"/>
</dbReference>
<organism evidence="1 3">
    <name type="scientific">Scale drop disease virus</name>
    <dbReference type="NCBI Taxonomy" id="1697349"/>
    <lineage>
        <taxon>Viruses</taxon>
        <taxon>Varidnaviria</taxon>
        <taxon>Bamfordvirae</taxon>
        <taxon>Nucleocytoviricota</taxon>
        <taxon>Megaviricetes</taxon>
        <taxon>Pimascovirales</taxon>
        <taxon>Pimascovirales incertae sedis</taxon>
        <taxon>Iridoviridae</taxon>
        <taxon>Alphairidovirinae</taxon>
        <taxon>Megalocytivirus</taxon>
        <taxon>Megalocytivirus lates1</taxon>
    </lineage>
</organism>
<evidence type="ECO:0000313" key="3">
    <source>
        <dbReference type="Proteomes" id="UP000201485"/>
    </source>
</evidence>
<sequence>MLFKAVSCRPNQVKSLIELLYANADTVFFKIDKNAMHFIHNIDDVYVKAELSAAGFQTYEFNDDHPVYVGLGQHTARDFKSVKKGSTVNFKLTGSEPILFEVIVGPHNHGGGSVTFTTAVETFRTDFSYVPPVTYKHYFQFTNSDFSAMCRGFKPGIMTIEGLSGKHLTMSMCVEGFKTKKYILGEEVSVKDFDFHFELPSDRILKLSKMSAFANKKSGVRVHIEHAKPIMFRAECESGFIEVYITT</sequence>
<evidence type="ECO:0000313" key="2">
    <source>
        <dbReference type="EMBL" id="QLI60712.1"/>
    </source>
</evidence>
<keyword evidence="3" id="KW-1185">Reference proteome</keyword>
<dbReference type="OrthoDB" id="31514at10239"/>
<dbReference type="EMBL" id="MN562489">
    <property type="protein sequence ID" value="QLI60712.1"/>
    <property type="molecule type" value="Genomic_DNA"/>
</dbReference>
<protein>
    <submittedName>
        <fullName evidence="1">ORF_039L</fullName>
    </submittedName>
</protein>
<dbReference type="Proteomes" id="UP000510602">
    <property type="component" value="Segment"/>
</dbReference>
<accession>A0A0K1L6G1</accession>
<dbReference type="Gene3D" id="3.70.10.10">
    <property type="match status" value="1"/>
</dbReference>
<gene>
    <name evidence="1" type="ORF">SDDV_039</name>
</gene>
<proteinExistence type="predicted"/>